<evidence type="ECO:0000313" key="3">
    <source>
        <dbReference type="EMBL" id="SUC20578.1"/>
    </source>
</evidence>
<feature type="region of interest" description="Disordered" evidence="1">
    <location>
        <begin position="91"/>
        <end position="131"/>
    </location>
</feature>
<accession>A0A379FJM9</accession>
<dbReference type="Proteomes" id="UP000254191">
    <property type="component" value="Unassembled WGS sequence"/>
</dbReference>
<dbReference type="Pfam" id="PF12626">
    <property type="entry name" value="PolyA_pol_arg_C"/>
    <property type="match status" value="1"/>
</dbReference>
<evidence type="ECO:0000256" key="1">
    <source>
        <dbReference type="SAM" id="MobiDB-lite"/>
    </source>
</evidence>
<sequence>MLSQMAMNDILDEQCRTIAIPKRITTTMRDIWQLQQRLPKRQGRRANKLLEHPKFRAAFDLLELRANVQRNPDLEALAAWWADFQISNNTQQRSMVSELGPGPVRKRTRPRKRPRHPNAKNNAPRQENKHE</sequence>
<dbReference type="GO" id="GO:1990817">
    <property type="term" value="F:poly(A) RNA polymerase activity"/>
    <property type="evidence" value="ECO:0007669"/>
    <property type="project" value="UniProtKB-EC"/>
</dbReference>
<dbReference type="InterPro" id="IPR025866">
    <property type="entry name" value="PolyA_pol_arg_C_dom"/>
</dbReference>
<gene>
    <name evidence="3" type="primary">pcnB_4</name>
    <name evidence="3" type="ORF">NCTC11938_01872</name>
</gene>
<dbReference type="Gene3D" id="1.10.3090.10">
    <property type="entry name" value="cca-adding enzyme, domain 2"/>
    <property type="match status" value="1"/>
</dbReference>
<name>A0A379FJM9_PROMI</name>
<keyword evidence="3" id="KW-0548">Nucleotidyltransferase</keyword>
<evidence type="ECO:0000259" key="2">
    <source>
        <dbReference type="Pfam" id="PF12626"/>
    </source>
</evidence>
<dbReference type="AlphaFoldDB" id="A0A379FJM9"/>
<proteinExistence type="predicted"/>
<feature type="compositionally biased region" description="Basic residues" evidence="1">
    <location>
        <begin position="104"/>
        <end position="118"/>
    </location>
</feature>
<protein>
    <submittedName>
        <fullName evidence="3">Poly(A) polymerase I</fullName>
        <ecNumber evidence="3">2.7.7.19</ecNumber>
    </submittedName>
</protein>
<reference evidence="3 4" key="1">
    <citation type="submission" date="2018-06" db="EMBL/GenBank/DDBJ databases">
        <authorList>
            <consortium name="Pathogen Informatics"/>
            <person name="Doyle S."/>
        </authorList>
    </citation>
    <scope>NUCLEOTIDE SEQUENCE [LARGE SCALE GENOMIC DNA]</scope>
    <source>
        <strain evidence="3 4">NCTC11938</strain>
    </source>
</reference>
<organism evidence="3 4">
    <name type="scientific">Proteus mirabilis</name>
    <dbReference type="NCBI Taxonomy" id="584"/>
    <lineage>
        <taxon>Bacteria</taxon>
        <taxon>Pseudomonadati</taxon>
        <taxon>Pseudomonadota</taxon>
        <taxon>Gammaproteobacteria</taxon>
        <taxon>Enterobacterales</taxon>
        <taxon>Morganellaceae</taxon>
        <taxon>Proteus</taxon>
    </lineage>
</organism>
<evidence type="ECO:0000313" key="4">
    <source>
        <dbReference type="Proteomes" id="UP000254191"/>
    </source>
</evidence>
<dbReference type="EC" id="2.7.7.19" evidence="3"/>
<dbReference type="SUPFAM" id="SSF81891">
    <property type="entry name" value="Poly A polymerase C-terminal region-like"/>
    <property type="match status" value="1"/>
</dbReference>
<dbReference type="EMBL" id="UGTS01000004">
    <property type="protein sequence ID" value="SUC20578.1"/>
    <property type="molecule type" value="Genomic_DNA"/>
</dbReference>
<feature type="domain" description="Polymerase A arginine-rich C-terminal" evidence="2">
    <location>
        <begin position="4"/>
        <end position="113"/>
    </location>
</feature>
<keyword evidence="3" id="KW-0808">Transferase</keyword>